<dbReference type="GO" id="GO:0006508">
    <property type="term" value="P:proteolysis"/>
    <property type="evidence" value="ECO:0007669"/>
    <property type="project" value="InterPro"/>
</dbReference>
<dbReference type="SUPFAM" id="SSF53756">
    <property type="entry name" value="UDP-Glycosyltransferase/glycogen phosphorylase"/>
    <property type="match status" value="1"/>
</dbReference>
<dbReference type="PANTHER" id="PTHR48050">
    <property type="entry name" value="STEROL 3-BETA-GLUCOSYLTRANSFERASE"/>
    <property type="match status" value="1"/>
</dbReference>
<gene>
    <name evidence="3" type="ORF">IFM89_025712</name>
</gene>
<dbReference type="Pfam" id="PF03004">
    <property type="entry name" value="Transposase_24"/>
    <property type="match status" value="1"/>
</dbReference>
<evidence type="ECO:0000256" key="1">
    <source>
        <dbReference type="PROSITE-ProRule" id="PRU01240"/>
    </source>
</evidence>
<name>A0A835LZN2_9MAGN</name>
<feature type="compositionally biased region" description="Polar residues" evidence="2">
    <location>
        <begin position="19"/>
        <end position="33"/>
    </location>
</feature>
<dbReference type="InterPro" id="IPR036852">
    <property type="entry name" value="Peptidase_S8/S53_dom_sf"/>
</dbReference>
<reference evidence="3 4" key="1">
    <citation type="submission" date="2020-10" db="EMBL/GenBank/DDBJ databases">
        <title>The Coptis chinensis genome and diversification of protoberbering-type alkaloids.</title>
        <authorList>
            <person name="Wang B."/>
            <person name="Shu S."/>
            <person name="Song C."/>
            <person name="Liu Y."/>
        </authorList>
    </citation>
    <scope>NUCLEOTIDE SEQUENCE [LARGE SCALE GENOMIC DNA]</scope>
    <source>
        <strain evidence="3">HL-2020</strain>
        <tissue evidence="3">Leaf</tissue>
    </source>
</reference>
<comment type="caution">
    <text evidence="3">The sequence shown here is derived from an EMBL/GenBank/DDBJ whole genome shotgun (WGS) entry which is preliminary data.</text>
</comment>
<evidence type="ECO:0000313" key="4">
    <source>
        <dbReference type="Proteomes" id="UP000631114"/>
    </source>
</evidence>
<comment type="similarity">
    <text evidence="1">Belongs to the peptidase S8 family.</text>
</comment>
<dbReference type="GO" id="GO:0004252">
    <property type="term" value="F:serine-type endopeptidase activity"/>
    <property type="evidence" value="ECO:0007669"/>
    <property type="project" value="InterPro"/>
</dbReference>
<sequence>MESSGQSSGPSALQPPPSGQATPPVTSESSGAPSSVKAKMLVLVSNGMNPIIWAEFVTREFRPEVVQKNAKNAANRKMNTIGHTLGRQKYAQIRYKKKQKNPNVKVCREDDWLTGHKRRDGSVLESARVAYADKRIKAIHAAIGRFLCSSSNVKDHENPILVREDFSQAMNDFLPVISMRDITKSASEGGRTGWDEVGGLVNIRNAVQESGMYSQKQLLQHRAFFFLTSLILLHQKEGMIILESPMMVINTILSVMVYSYPTEKFSMYVSDDDKCRSAHAHVAEALKVPLHVFFTMPWTPTSEFPHPLSRVKQPAGYRGSVRDALVQVVLRLRDDVLKDREGGRDTPAVNSIYSSGGGVPVHSALQSVPPVTSLGYDQRIDSASAYGLLSSRNNLCGYESFSKRPRKIFSSMSFTDDASEISNFTLRCSHKLNMEKSQVTSLFGDETLWAKGYTGAKVKMAIFDTGIRKDHPHFCNIKVGDNGYGSYSSKPYAGLLSPSTAKMFKNIATGI</sequence>
<dbReference type="InterPro" id="IPR050426">
    <property type="entry name" value="Glycosyltransferase_28"/>
</dbReference>
<evidence type="ECO:0008006" key="5">
    <source>
        <dbReference type="Google" id="ProtNLM"/>
    </source>
</evidence>
<feature type="compositionally biased region" description="Polar residues" evidence="2">
    <location>
        <begin position="1"/>
        <end position="11"/>
    </location>
</feature>
<evidence type="ECO:0000256" key="2">
    <source>
        <dbReference type="SAM" id="MobiDB-lite"/>
    </source>
</evidence>
<dbReference type="PANTHER" id="PTHR48050:SF13">
    <property type="entry name" value="STEROL 3-BETA-GLUCOSYLTRANSFERASE UGT80A2"/>
    <property type="match status" value="1"/>
</dbReference>
<feature type="region of interest" description="Disordered" evidence="2">
    <location>
        <begin position="1"/>
        <end position="34"/>
    </location>
</feature>
<evidence type="ECO:0000313" key="3">
    <source>
        <dbReference type="EMBL" id="KAF9610912.1"/>
    </source>
</evidence>
<dbReference type="Gene3D" id="3.40.50.200">
    <property type="entry name" value="Peptidase S8/S53 domain"/>
    <property type="match status" value="1"/>
</dbReference>
<dbReference type="PROSITE" id="PS51892">
    <property type="entry name" value="SUBTILASE"/>
    <property type="match status" value="1"/>
</dbReference>
<dbReference type="InterPro" id="IPR004252">
    <property type="entry name" value="Probable_transposase_24"/>
</dbReference>
<protein>
    <recommendedName>
        <fullName evidence="5">Peptidase S8/S53 domain-containing protein</fullName>
    </recommendedName>
</protein>
<organism evidence="3 4">
    <name type="scientific">Coptis chinensis</name>
    <dbReference type="NCBI Taxonomy" id="261450"/>
    <lineage>
        <taxon>Eukaryota</taxon>
        <taxon>Viridiplantae</taxon>
        <taxon>Streptophyta</taxon>
        <taxon>Embryophyta</taxon>
        <taxon>Tracheophyta</taxon>
        <taxon>Spermatophyta</taxon>
        <taxon>Magnoliopsida</taxon>
        <taxon>Ranunculales</taxon>
        <taxon>Ranunculaceae</taxon>
        <taxon>Coptidoideae</taxon>
        <taxon>Coptis</taxon>
    </lineage>
</organism>
<comment type="caution">
    <text evidence="1">Lacks conserved residue(s) required for the propagation of feature annotation.</text>
</comment>
<keyword evidence="4" id="KW-1185">Reference proteome</keyword>
<accession>A0A835LZN2</accession>
<proteinExistence type="inferred from homology"/>
<dbReference type="Gene3D" id="3.40.50.2000">
    <property type="entry name" value="Glycogen Phosphorylase B"/>
    <property type="match status" value="1"/>
</dbReference>
<dbReference type="EMBL" id="JADFTS010000004">
    <property type="protein sequence ID" value="KAF9610912.1"/>
    <property type="molecule type" value="Genomic_DNA"/>
</dbReference>
<dbReference type="Proteomes" id="UP000631114">
    <property type="component" value="Unassembled WGS sequence"/>
</dbReference>
<dbReference type="SUPFAM" id="SSF52743">
    <property type="entry name" value="Subtilisin-like"/>
    <property type="match status" value="1"/>
</dbReference>
<dbReference type="AlphaFoldDB" id="A0A835LZN2"/>